<feature type="transmembrane region" description="Helical" evidence="2">
    <location>
        <begin position="98"/>
        <end position="117"/>
    </location>
</feature>
<name>A0A1X6WRJ6_9ENTE</name>
<dbReference type="EMBL" id="FWFD01000017">
    <property type="protein sequence ID" value="SLM86963.1"/>
    <property type="molecule type" value="Genomic_DNA"/>
</dbReference>
<evidence type="ECO:0000256" key="1">
    <source>
        <dbReference type="ARBA" id="ARBA00023125"/>
    </source>
</evidence>
<protein>
    <submittedName>
        <fullName evidence="4">Transcriptional regulator, XRE family</fullName>
    </submittedName>
</protein>
<dbReference type="Proteomes" id="UP000195918">
    <property type="component" value="Unassembled WGS sequence"/>
</dbReference>
<dbReference type="Pfam" id="PF01381">
    <property type="entry name" value="HTH_3"/>
    <property type="match status" value="1"/>
</dbReference>
<dbReference type="InterPro" id="IPR001387">
    <property type="entry name" value="Cro/C1-type_HTH"/>
</dbReference>
<dbReference type="GO" id="GO:0003677">
    <property type="term" value="F:DNA binding"/>
    <property type="evidence" value="ECO:0007669"/>
    <property type="project" value="UniProtKB-KW"/>
</dbReference>
<dbReference type="Gene3D" id="1.10.260.40">
    <property type="entry name" value="lambda repressor-like DNA-binding domains"/>
    <property type="match status" value="1"/>
</dbReference>
<dbReference type="AlphaFoldDB" id="A0A1X6WRJ6"/>
<organism evidence="4 5">
    <name type="scientific">Vagococcus fluvialis bH819</name>
    <dbReference type="NCBI Taxonomy" id="1255619"/>
    <lineage>
        <taxon>Bacteria</taxon>
        <taxon>Bacillati</taxon>
        <taxon>Bacillota</taxon>
        <taxon>Bacilli</taxon>
        <taxon>Lactobacillales</taxon>
        <taxon>Enterococcaceae</taxon>
        <taxon>Vagococcus</taxon>
    </lineage>
</organism>
<evidence type="ECO:0000256" key="2">
    <source>
        <dbReference type="SAM" id="Phobius"/>
    </source>
</evidence>
<evidence type="ECO:0000313" key="4">
    <source>
        <dbReference type="EMBL" id="SLM86963.1"/>
    </source>
</evidence>
<dbReference type="PANTHER" id="PTHR46558:SF13">
    <property type="entry name" value="HTH-TYPE TRANSCRIPTIONAL REGULATOR IMMR"/>
    <property type="match status" value="1"/>
</dbReference>
<feature type="domain" description="HTH cro/C1-type" evidence="3">
    <location>
        <begin position="7"/>
        <end position="61"/>
    </location>
</feature>
<dbReference type="SUPFAM" id="SSF47413">
    <property type="entry name" value="lambda repressor-like DNA-binding domains"/>
    <property type="match status" value="1"/>
</dbReference>
<keyword evidence="2" id="KW-1133">Transmembrane helix</keyword>
<evidence type="ECO:0000313" key="5">
    <source>
        <dbReference type="Proteomes" id="UP000195918"/>
    </source>
</evidence>
<dbReference type="SMART" id="SM00530">
    <property type="entry name" value="HTH_XRE"/>
    <property type="match status" value="1"/>
</dbReference>
<dbReference type="PROSITE" id="PS50943">
    <property type="entry name" value="HTH_CROC1"/>
    <property type="match status" value="1"/>
</dbReference>
<proteinExistence type="predicted"/>
<dbReference type="InterPro" id="IPR010982">
    <property type="entry name" value="Lambda_DNA-bd_dom_sf"/>
</dbReference>
<dbReference type="PANTHER" id="PTHR46558">
    <property type="entry name" value="TRACRIPTIONAL REGULATORY PROTEIN-RELATED-RELATED"/>
    <property type="match status" value="1"/>
</dbReference>
<gene>
    <name evidence="4" type="ORF">FM121_12775</name>
</gene>
<keyword evidence="2" id="KW-0472">Membrane</keyword>
<accession>A0A1X6WRJ6</accession>
<sequence length="152" mass="17636">MSIGHKIKKIRNEKKVSQQKMAEHLNISRQAISRWENDVSLPDITTLISIAKFFEVPFNYFSDDKIIESEKEDNGDTEQVVKPKDNVKPSHDEIITRSTRYIVVVASILTLVAILPSKVKVPIIFYGIIFIIFFMTCLLIYYIIKNYLIEIK</sequence>
<keyword evidence="5" id="KW-1185">Reference proteome</keyword>
<reference evidence="5" key="1">
    <citation type="submission" date="2017-02" db="EMBL/GenBank/DDBJ databases">
        <authorList>
            <person name="Dridi B."/>
        </authorList>
    </citation>
    <scope>NUCLEOTIDE SEQUENCE [LARGE SCALE GENOMIC DNA]</scope>
    <source>
        <strain evidence="5">bH819</strain>
    </source>
</reference>
<dbReference type="OrthoDB" id="4427456at2"/>
<dbReference type="RefSeq" id="WP_086952594.1">
    <property type="nucleotide sequence ID" value="NZ_FWFD01000017.1"/>
</dbReference>
<evidence type="ECO:0000259" key="3">
    <source>
        <dbReference type="PROSITE" id="PS50943"/>
    </source>
</evidence>
<dbReference type="CDD" id="cd00093">
    <property type="entry name" value="HTH_XRE"/>
    <property type="match status" value="1"/>
</dbReference>
<keyword evidence="2" id="KW-0812">Transmembrane</keyword>
<keyword evidence="1" id="KW-0238">DNA-binding</keyword>
<feature type="transmembrane region" description="Helical" evidence="2">
    <location>
        <begin position="123"/>
        <end position="144"/>
    </location>
</feature>